<proteinExistence type="predicted"/>
<dbReference type="AlphaFoldDB" id="A0A4Z2EWD6"/>
<dbReference type="EMBL" id="SRLO01002350">
    <property type="protein sequence ID" value="TNN33129.1"/>
    <property type="molecule type" value="Genomic_DNA"/>
</dbReference>
<accession>A0A4Z2EWD6</accession>
<feature type="region of interest" description="Disordered" evidence="1">
    <location>
        <begin position="89"/>
        <end position="166"/>
    </location>
</feature>
<feature type="compositionally biased region" description="Acidic residues" evidence="1">
    <location>
        <begin position="94"/>
        <end position="103"/>
    </location>
</feature>
<evidence type="ECO:0000313" key="2">
    <source>
        <dbReference type="EMBL" id="TNN33129.1"/>
    </source>
</evidence>
<feature type="compositionally biased region" description="Polar residues" evidence="1">
    <location>
        <begin position="115"/>
        <end position="137"/>
    </location>
</feature>
<evidence type="ECO:0000256" key="1">
    <source>
        <dbReference type="SAM" id="MobiDB-lite"/>
    </source>
</evidence>
<organism evidence="2 3">
    <name type="scientific">Liparis tanakae</name>
    <name type="common">Tanaka's snailfish</name>
    <dbReference type="NCBI Taxonomy" id="230148"/>
    <lineage>
        <taxon>Eukaryota</taxon>
        <taxon>Metazoa</taxon>
        <taxon>Chordata</taxon>
        <taxon>Craniata</taxon>
        <taxon>Vertebrata</taxon>
        <taxon>Euteleostomi</taxon>
        <taxon>Actinopterygii</taxon>
        <taxon>Neopterygii</taxon>
        <taxon>Teleostei</taxon>
        <taxon>Neoteleostei</taxon>
        <taxon>Acanthomorphata</taxon>
        <taxon>Eupercaria</taxon>
        <taxon>Perciformes</taxon>
        <taxon>Cottioidei</taxon>
        <taxon>Cottales</taxon>
        <taxon>Liparidae</taxon>
        <taxon>Liparis</taxon>
    </lineage>
</organism>
<reference evidence="2 3" key="1">
    <citation type="submission" date="2019-03" db="EMBL/GenBank/DDBJ databases">
        <title>First draft genome of Liparis tanakae, snailfish: a comprehensive survey of snailfish specific genes.</title>
        <authorList>
            <person name="Kim W."/>
            <person name="Song I."/>
            <person name="Jeong J.-H."/>
            <person name="Kim D."/>
            <person name="Kim S."/>
            <person name="Ryu S."/>
            <person name="Song J.Y."/>
            <person name="Lee S.K."/>
        </authorList>
    </citation>
    <scope>NUCLEOTIDE SEQUENCE [LARGE SCALE GENOMIC DNA]</scope>
    <source>
        <tissue evidence="2">Muscle</tissue>
    </source>
</reference>
<feature type="compositionally biased region" description="Basic and acidic residues" evidence="1">
    <location>
        <begin position="138"/>
        <end position="149"/>
    </location>
</feature>
<gene>
    <name evidence="2" type="ORF">EYF80_056710</name>
</gene>
<sequence>MAGEGVVLDPDGEVQHQGLLPEGSERAQQLQAVGLGGPQHSPALWGPIALWGAARFTTAGVAAVVRSTDATGFIHSPRIIEYQKSKSIPAEYSEAAEEEGAQGDEEKVEGKESMSPLQLSHSSNADIKLHNNNSANTDKSDRTDTDENRAAAAESESAPNPRQAHGSVTYMHTGGIFFYFIDPKWAADTLN</sequence>
<evidence type="ECO:0000313" key="3">
    <source>
        <dbReference type="Proteomes" id="UP000314294"/>
    </source>
</evidence>
<comment type="caution">
    <text evidence="2">The sequence shown here is derived from an EMBL/GenBank/DDBJ whole genome shotgun (WGS) entry which is preliminary data.</text>
</comment>
<name>A0A4Z2EWD6_9TELE</name>
<protein>
    <submittedName>
        <fullName evidence="2">Uncharacterized protein</fullName>
    </submittedName>
</protein>
<keyword evidence="3" id="KW-1185">Reference proteome</keyword>
<feature type="compositionally biased region" description="Low complexity" evidence="1">
    <location>
        <begin position="150"/>
        <end position="162"/>
    </location>
</feature>
<dbReference type="Proteomes" id="UP000314294">
    <property type="component" value="Unassembled WGS sequence"/>
</dbReference>